<dbReference type="NCBIfam" id="TIGR00165">
    <property type="entry name" value="S18"/>
    <property type="match status" value="1"/>
</dbReference>
<proteinExistence type="inferred from homology"/>
<comment type="similarity">
    <text evidence="1 6">Belongs to the bacterial ribosomal protein bS18 family.</text>
</comment>
<dbReference type="InterPro" id="IPR018275">
    <property type="entry name" value="Ribosomal_bS18_CS"/>
</dbReference>
<evidence type="ECO:0000256" key="1">
    <source>
        <dbReference type="ARBA" id="ARBA00005589"/>
    </source>
</evidence>
<gene>
    <name evidence="7" type="primary">rpsR</name>
    <name evidence="7" type="ORF">NCTC9185_05441</name>
</gene>
<evidence type="ECO:0000256" key="2">
    <source>
        <dbReference type="ARBA" id="ARBA00022980"/>
    </source>
</evidence>
<dbReference type="InterPro" id="IPR036870">
    <property type="entry name" value="Ribosomal_bS18_sf"/>
</dbReference>
<accession>A0A4U9D6A6</accession>
<dbReference type="SUPFAM" id="SSF46911">
    <property type="entry name" value="Ribosomal protein S18"/>
    <property type="match status" value="1"/>
</dbReference>
<dbReference type="EMBL" id="CABDVU010000001">
    <property type="protein sequence ID" value="VTN13407.1"/>
    <property type="molecule type" value="Genomic_DNA"/>
</dbReference>
<organism evidence="7 8">
    <name type="scientific">Raoultella terrigena</name>
    <name type="common">Klebsiella terrigena</name>
    <dbReference type="NCBI Taxonomy" id="577"/>
    <lineage>
        <taxon>Bacteria</taxon>
        <taxon>Pseudomonadati</taxon>
        <taxon>Pseudomonadota</taxon>
        <taxon>Gammaproteobacteria</taxon>
        <taxon>Enterobacterales</taxon>
        <taxon>Enterobacteriaceae</taxon>
        <taxon>Klebsiella/Raoultella group</taxon>
        <taxon>Raoultella</taxon>
    </lineage>
</organism>
<evidence type="ECO:0000313" key="8">
    <source>
        <dbReference type="Proteomes" id="UP000339249"/>
    </source>
</evidence>
<dbReference type="Pfam" id="PF01084">
    <property type="entry name" value="Ribosomal_S18"/>
    <property type="match status" value="1"/>
</dbReference>
<dbReference type="Gene3D" id="4.10.640.10">
    <property type="entry name" value="Ribosomal protein S18"/>
    <property type="match status" value="1"/>
</dbReference>
<evidence type="ECO:0000256" key="3">
    <source>
        <dbReference type="ARBA" id="ARBA00023274"/>
    </source>
</evidence>
<dbReference type="GO" id="GO:0003735">
    <property type="term" value="F:structural constituent of ribosome"/>
    <property type="evidence" value="ECO:0007669"/>
    <property type="project" value="InterPro"/>
</dbReference>
<dbReference type="PANTHER" id="PTHR13479:SF40">
    <property type="entry name" value="SMALL RIBOSOMAL SUBUNIT PROTEIN BS18M"/>
    <property type="match status" value="1"/>
</dbReference>
<dbReference type="PROSITE" id="PS00057">
    <property type="entry name" value="RIBOSOMAL_S18"/>
    <property type="match status" value="1"/>
</dbReference>
<sequence>MDRFWRLAKWHVISVVASSAVSPAEGVVEIDYKDIATLKNYITESGKIVPSRITGTRAKYQRQLARCIKRAPYLSCCHIPIVISNRPLSINDFKRIR</sequence>
<dbReference type="AlphaFoldDB" id="A0A4U9D6A6"/>
<reference evidence="7 8" key="1">
    <citation type="submission" date="2019-04" db="EMBL/GenBank/DDBJ databases">
        <authorList>
            <consortium name="Pathogen Informatics"/>
        </authorList>
    </citation>
    <scope>NUCLEOTIDE SEQUENCE [LARGE SCALE GENOMIC DNA]</scope>
    <source>
        <strain evidence="7 8">NCTC9185</strain>
    </source>
</reference>
<evidence type="ECO:0000256" key="6">
    <source>
        <dbReference type="RuleBase" id="RU003910"/>
    </source>
</evidence>
<dbReference type="GO" id="GO:0022627">
    <property type="term" value="C:cytosolic small ribosomal subunit"/>
    <property type="evidence" value="ECO:0007669"/>
    <property type="project" value="TreeGrafter"/>
</dbReference>
<dbReference type="GO" id="GO:0006412">
    <property type="term" value="P:translation"/>
    <property type="evidence" value="ECO:0007669"/>
    <property type="project" value="InterPro"/>
</dbReference>
<keyword evidence="2 6" id="KW-0689">Ribosomal protein</keyword>
<dbReference type="Proteomes" id="UP000339249">
    <property type="component" value="Unassembled WGS sequence"/>
</dbReference>
<evidence type="ECO:0000256" key="5">
    <source>
        <dbReference type="ARBA" id="ARBA00035307"/>
    </source>
</evidence>
<dbReference type="PANTHER" id="PTHR13479">
    <property type="entry name" value="30S RIBOSOMAL PROTEIN S18"/>
    <property type="match status" value="1"/>
</dbReference>
<dbReference type="InterPro" id="IPR001648">
    <property type="entry name" value="Ribosomal_bS18"/>
</dbReference>
<evidence type="ECO:0000256" key="4">
    <source>
        <dbReference type="ARBA" id="ARBA00035141"/>
    </source>
</evidence>
<name>A0A4U9D6A6_RAOTE</name>
<protein>
    <recommendedName>
        <fullName evidence="4">Small ribosomal subunit protein bS18</fullName>
    </recommendedName>
    <alternativeName>
        <fullName evidence="5">30S ribosomal protein S18</fullName>
    </alternativeName>
</protein>
<dbReference type="GO" id="GO:0070181">
    <property type="term" value="F:small ribosomal subunit rRNA binding"/>
    <property type="evidence" value="ECO:0007669"/>
    <property type="project" value="TreeGrafter"/>
</dbReference>
<keyword evidence="3 6" id="KW-0687">Ribonucleoprotein</keyword>
<evidence type="ECO:0000313" key="7">
    <source>
        <dbReference type="EMBL" id="VTN13407.1"/>
    </source>
</evidence>
<dbReference type="PRINTS" id="PR00974">
    <property type="entry name" value="RIBOSOMALS18"/>
</dbReference>